<keyword evidence="3 8" id="KW-0812">Transmembrane</keyword>
<dbReference type="PRINTS" id="PR00245">
    <property type="entry name" value="OLFACTORYR"/>
</dbReference>
<evidence type="ECO:0000256" key="7">
    <source>
        <dbReference type="ARBA" id="ARBA00023224"/>
    </source>
</evidence>
<evidence type="ECO:0000256" key="6">
    <source>
        <dbReference type="ARBA" id="ARBA00023136"/>
    </source>
</evidence>
<organism evidence="11 12">
    <name type="scientific">Staurois parvus</name>
    <dbReference type="NCBI Taxonomy" id="386267"/>
    <lineage>
        <taxon>Eukaryota</taxon>
        <taxon>Metazoa</taxon>
        <taxon>Chordata</taxon>
        <taxon>Craniata</taxon>
        <taxon>Vertebrata</taxon>
        <taxon>Euteleostomi</taxon>
        <taxon>Amphibia</taxon>
        <taxon>Batrachia</taxon>
        <taxon>Anura</taxon>
        <taxon>Neobatrachia</taxon>
        <taxon>Ranoidea</taxon>
        <taxon>Ranidae</taxon>
        <taxon>Staurois</taxon>
    </lineage>
</organism>
<proteinExistence type="inferred from homology"/>
<keyword evidence="12" id="KW-1185">Reference proteome</keyword>
<dbReference type="PANTHER" id="PTHR26450">
    <property type="entry name" value="OLFACTORY RECEPTOR 56B1-RELATED"/>
    <property type="match status" value="1"/>
</dbReference>
<evidence type="ECO:0000256" key="3">
    <source>
        <dbReference type="ARBA" id="ARBA00022692"/>
    </source>
</evidence>
<dbReference type="Proteomes" id="UP001162483">
    <property type="component" value="Unassembled WGS sequence"/>
</dbReference>
<evidence type="ECO:0000256" key="8">
    <source>
        <dbReference type="RuleBase" id="RU000688"/>
    </source>
</evidence>
<evidence type="ECO:0000256" key="4">
    <source>
        <dbReference type="ARBA" id="ARBA00022725"/>
    </source>
</evidence>
<dbReference type="Gene3D" id="1.20.1070.10">
    <property type="entry name" value="Rhodopsin 7-helix transmembrane proteins"/>
    <property type="match status" value="1"/>
</dbReference>
<keyword evidence="8" id="KW-0675">Receptor</keyword>
<dbReference type="PANTHER" id="PTHR26450:SF23">
    <property type="entry name" value="OLFACTORY RECEPTOR 52E5"/>
    <property type="match status" value="1"/>
</dbReference>
<comment type="similarity">
    <text evidence="8">Belongs to the G-protein coupled receptor 1 family.</text>
</comment>
<keyword evidence="6 9" id="KW-0472">Membrane</keyword>
<feature type="transmembrane region" description="Helical" evidence="9">
    <location>
        <begin position="241"/>
        <end position="263"/>
    </location>
</feature>
<feature type="transmembrane region" description="Helical" evidence="9">
    <location>
        <begin position="102"/>
        <end position="123"/>
    </location>
</feature>
<evidence type="ECO:0000256" key="1">
    <source>
        <dbReference type="ARBA" id="ARBA00004141"/>
    </source>
</evidence>
<keyword evidence="7 8" id="KW-0807">Transducer</keyword>
<feature type="transmembrane region" description="Helical" evidence="9">
    <location>
        <begin position="200"/>
        <end position="229"/>
    </location>
</feature>
<feature type="transmembrane region" description="Helical" evidence="9">
    <location>
        <begin position="29"/>
        <end position="51"/>
    </location>
</feature>
<evidence type="ECO:0000256" key="9">
    <source>
        <dbReference type="RuleBase" id="RU363047"/>
    </source>
</evidence>
<dbReference type="PROSITE" id="PS50262">
    <property type="entry name" value="G_PROTEIN_RECEP_F1_2"/>
    <property type="match status" value="1"/>
</dbReference>
<dbReference type="SUPFAM" id="SSF81321">
    <property type="entry name" value="Family A G protein-coupled receptor-like"/>
    <property type="match status" value="1"/>
</dbReference>
<sequence length="352" mass="39115">MPDIKVNVTFYPTSFILVGIPGLEGAYKWVGAGVCLCYVLALLGNMMLLTVISASSGLHKPMFIFLSLLASNDALLSTSIAPQMLSIFWFQKRHIGFESCLLQMFFLHSLTSLESGLLLGMSFDRYIAICQPLRYGSIMTNTIILKLVIVLLVRVVTLLGPCMILIKTFPAFKTNIVPHSYCEHMAIVKLAAADIRINSALGLAVAFTILGVDLLFILVSYCAIFHAVFSLPSKDARLKTFNTCIPHLCVFLSFHGLALFTFLSHRYGGRRIPPYVHIILADTYLLVPPMLNPIIYGVKTKLIREQVWKTYINIKTLNKVTESVKMLYVCPPGCQFSQQMVAGNGKTQAVTY</sequence>
<comment type="caution">
    <text evidence="11">The sequence shown here is derived from an EMBL/GenBank/DDBJ whole genome shotgun (WGS) entry which is preliminary data.</text>
</comment>
<keyword evidence="9" id="KW-1003">Cell membrane</keyword>
<evidence type="ECO:0000313" key="11">
    <source>
        <dbReference type="EMBL" id="CAI9609242.1"/>
    </source>
</evidence>
<dbReference type="PROSITE" id="PS00237">
    <property type="entry name" value="G_PROTEIN_RECEP_F1_1"/>
    <property type="match status" value="1"/>
</dbReference>
<dbReference type="EMBL" id="CATNWA010018751">
    <property type="protein sequence ID" value="CAI9609242.1"/>
    <property type="molecule type" value="Genomic_DNA"/>
</dbReference>
<comment type="subcellular location">
    <subcellularLocation>
        <location evidence="9">Cell membrane</location>
        <topology evidence="9">Multi-pass membrane protein</topology>
    </subcellularLocation>
    <subcellularLocation>
        <location evidence="1">Membrane</location>
        <topology evidence="1">Multi-pass membrane protein</topology>
    </subcellularLocation>
</comment>
<feature type="transmembrane region" description="Helical" evidence="9">
    <location>
        <begin position="143"/>
        <end position="166"/>
    </location>
</feature>
<keyword evidence="5 9" id="KW-1133">Transmembrane helix</keyword>
<dbReference type="InterPro" id="IPR000276">
    <property type="entry name" value="GPCR_Rhodpsn"/>
</dbReference>
<dbReference type="Pfam" id="PF13853">
    <property type="entry name" value="7tm_4"/>
    <property type="match status" value="1"/>
</dbReference>
<evidence type="ECO:0000313" key="12">
    <source>
        <dbReference type="Proteomes" id="UP001162483"/>
    </source>
</evidence>
<accession>A0ABN9GK66</accession>
<dbReference type="PRINTS" id="PR00237">
    <property type="entry name" value="GPCRRHODOPSN"/>
</dbReference>
<reference evidence="11" key="1">
    <citation type="submission" date="2023-05" db="EMBL/GenBank/DDBJ databases">
        <authorList>
            <person name="Stuckert A."/>
        </authorList>
    </citation>
    <scope>NUCLEOTIDE SEQUENCE</scope>
</reference>
<evidence type="ECO:0000256" key="2">
    <source>
        <dbReference type="ARBA" id="ARBA00022606"/>
    </source>
</evidence>
<keyword evidence="4 9" id="KW-0552">Olfaction</keyword>
<feature type="domain" description="G-protein coupled receptors family 1 profile" evidence="10">
    <location>
        <begin position="44"/>
        <end position="296"/>
    </location>
</feature>
<protein>
    <recommendedName>
        <fullName evidence="9">Olfactory receptor</fullName>
    </recommendedName>
</protein>
<name>A0ABN9GK66_9NEOB</name>
<feature type="transmembrane region" description="Helical" evidence="9">
    <location>
        <begin position="63"/>
        <end position="90"/>
    </location>
</feature>
<feature type="transmembrane region" description="Helical" evidence="9">
    <location>
        <begin position="275"/>
        <end position="296"/>
    </location>
</feature>
<keyword evidence="8" id="KW-0297">G-protein coupled receptor</keyword>
<keyword evidence="2 9" id="KW-0716">Sensory transduction</keyword>
<dbReference type="InterPro" id="IPR017452">
    <property type="entry name" value="GPCR_Rhodpsn_7TM"/>
</dbReference>
<dbReference type="InterPro" id="IPR050402">
    <property type="entry name" value="OR51/52/56-like"/>
</dbReference>
<evidence type="ECO:0000256" key="5">
    <source>
        <dbReference type="ARBA" id="ARBA00022989"/>
    </source>
</evidence>
<evidence type="ECO:0000259" key="10">
    <source>
        <dbReference type="PROSITE" id="PS50262"/>
    </source>
</evidence>
<dbReference type="InterPro" id="IPR000725">
    <property type="entry name" value="Olfact_rcpt"/>
</dbReference>
<gene>
    <name evidence="11" type="ORF">SPARVUS_LOCUS14226276</name>
</gene>